<evidence type="ECO:0000313" key="2">
    <source>
        <dbReference type="Proteomes" id="UP000199379"/>
    </source>
</evidence>
<gene>
    <name evidence="1" type="ORF">SAMN05444007_103384</name>
</gene>
<dbReference type="EMBL" id="FNYD01000003">
    <property type="protein sequence ID" value="SEJ12782.1"/>
    <property type="molecule type" value="Genomic_DNA"/>
</dbReference>
<sequence>MKNDIAIGQMQGLRWASNEARRIASLYPPSSDGQNTFALHADACDREAERVTADLIEWEGGEV</sequence>
<dbReference type="STRING" id="1227549.SAMN05444007_103384"/>
<proteinExistence type="predicted"/>
<organism evidence="1 2">
    <name type="scientific">Cribrihabitans marinus</name>
    <dbReference type="NCBI Taxonomy" id="1227549"/>
    <lineage>
        <taxon>Bacteria</taxon>
        <taxon>Pseudomonadati</taxon>
        <taxon>Pseudomonadota</taxon>
        <taxon>Alphaproteobacteria</taxon>
        <taxon>Rhodobacterales</taxon>
        <taxon>Paracoccaceae</taxon>
        <taxon>Cribrihabitans</taxon>
    </lineage>
</organism>
<dbReference type="Proteomes" id="UP000199379">
    <property type="component" value="Unassembled WGS sequence"/>
</dbReference>
<dbReference type="AlphaFoldDB" id="A0A1H6WJY6"/>
<keyword evidence="2" id="KW-1185">Reference proteome</keyword>
<dbReference type="RefSeq" id="WP_143057899.1">
    <property type="nucleotide sequence ID" value="NZ_BMGV01000003.1"/>
</dbReference>
<protein>
    <submittedName>
        <fullName evidence="1">Uncharacterized protein</fullName>
    </submittedName>
</protein>
<accession>A0A1H6WJY6</accession>
<evidence type="ECO:0000313" key="1">
    <source>
        <dbReference type="EMBL" id="SEJ12782.1"/>
    </source>
</evidence>
<reference evidence="1 2" key="1">
    <citation type="submission" date="2016-10" db="EMBL/GenBank/DDBJ databases">
        <authorList>
            <person name="de Groot N.N."/>
        </authorList>
    </citation>
    <scope>NUCLEOTIDE SEQUENCE [LARGE SCALE GENOMIC DNA]</scope>
    <source>
        <strain evidence="1 2">DSM 29340</strain>
    </source>
</reference>
<name>A0A1H6WJY6_9RHOB</name>